<evidence type="ECO:0000313" key="1">
    <source>
        <dbReference type="EMBL" id="MBK5930386.1"/>
    </source>
</evidence>
<dbReference type="RefSeq" id="WP_201244800.1">
    <property type="nucleotide sequence ID" value="NZ_NHSF01000051.1"/>
</dbReference>
<reference evidence="1" key="1">
    <citation type="submission" date="2017-05" db="EMBL/GenBank/DDBJ databases">
        <authorList>
            <person name="Imhoff J.F."/>
            <person name="Rahn T."/>
            <person name="Kuenzel S."/>
            <person name="Neulinger S.C."/>
        </authorList>
    </citation>
    <scope>NUCLEOTIDE SEQUENCE</scope>
    <source>
        <strain evidence="1">DSM 4395</strain>
    </source>
</reference>
<accession>A0AAJ0UF93</accession>
<dbReference type="AlphaFoldDB" id="A0AAJ0UF93"/>
<proteinExistence type="predicted"/>
<dbReference type="InterPro" id="IPR007555">
    <property type="entry name" value="DUF499"/>
</dbReference>
<sequence>MQDVLSSCQPRPEILAGTFNPEIFTARLSRVLTDYAKGQAREGASALYSDPVAFFRDATYPTQGLISILDNVLARLNQGDLSRPAIQRIDNAFGGGKTHTLIALTHAAKQGQALTEPLAGIVPAERLAPPGAIRVVGVIGDTVDTLREGVDGGQPKPNTLWWLIAQDILTPEQQVPIQARLDDASAPGSEAFFDALLGERPTLILIDEIAQYLSRMEAAFPGLGAQQAAAFLMSLSTYTESRPNIAVVISLASVSNAFGDFNKLIRQLKSTHGMSQSQAEAIVSDAQKEMRDVVNRAAGATTPVQEGDLSRIMAKRLFTRVDQDAAVQIADAFTATYRQAGTDLPAEASNPRRHDELIAHYPFHPKLIEFLSQELAQVETFQSTRGLLRTLARAVRRIWEAKLAIPLIQTGHLDLADSTIRGELLGKTGNTDLQAVLDADISKVAGTAATGLSVAGELDHGNPHPDGYPVHEWSWRVVFLHSLVGRGGGLQDEKFGIDLASAVYEMASPAIKPATVHSALAQIESEANYLRNRNGRLYADTVPTLNNILRRIEGNVSDDEALDRVEQVVRTLVDRSAVFDVHANISDGEAIPDKSPKPQLGIIRFETAELDPVRFIEQRGSAIREYQNQVFLLAPSVVYIKESVWNETRTQQERRTRQHILALAHKAIAVERLKANPENWGVSHDQLQKTEFKERAAKSPAELRTAIETSYRYLLFPSRDQGRVATRDLGKGGAGPTAGGSGGLHLEDAILRQLADEGELITEARAPTAETQTLLGKLFFDQYPQVSVSTLVMHFATRRHWPILQRPDLLAPILVEGSKRGAWCLGEMPDPKAHKPTALYHKENPPPLTVEPLAEPGGWILCTKEHAKQLGWLEDIERRPDTVADWLEQTIESRTTLDLEALTASVEQEHDKVDPNVLSQQLTNLLAQRKLVVFPAESFDAAGTPDPDQARTGDSLPLDALKTGIVMPYHEAQARGWISPPKVQQQQFTLRDKDKIKQILNLLAGTALSQSKTQVAMLNIEAQLHDKAPFQFAVSSTTVGDLVDNRALFAALNNRLQFDNNGEVRLTLGEPDPNCKFLSLLKQLEG</sequence>
<dbReference type="Pfam" id="PF04465">
    <property type="entry name" value="DUF499"/>
    <property type="match status" value="1"/>
</dbReference>
<keyword evidence="2" id="KW-1185">Reference proteome</keyword>
<reference evidence="1" key="2">
    <citation type="journal article" date="2020" name="Microorganisms">
        <title>Osmotic Adaptation and Compatible Solute Biosynthesis of Phototrophic Bacteria as Revealed from Genome Analyses.</title>
        <authorList>
            <person name="Imhoff J.F."/>
            <person name="Rahn T."/>
            <person name="Kunzel S."/>
            <person name="Keller A."/>
            <person name="Neulinger S.C."/>
        </authorList>
    </citation>
    <scope>NUCLEOTIDE SEQUENCE</scope>
    <source>
        <strain evidence="1">DSM 4395</strain>
    </source>
</reference>
<evidence type="ECO:0008006" key="3">
    <source>
        <dbReference type="Google" id="ProtNLM"/>
    </source>
</evidence>
<protein>
    <recommendedName>
        <fullName evidence="3">ATP-binding protein</fullName>
    </recommendedName>
</protein>
<name>A0AAJ0UF93_HALSE</name>
<dbReference type="Proteomes" id="UP001296967">
    <property type="component" value="Unassembled WGS sequence"/>
</dbReference>
<dbReference type="EMBL" id="NHSF01000051">
    <property type="protein sequence ID" value="MBK5930386.1"/>
    <property type="molecule type" value="Genomic_DNA"/>
</dbReference>
<organism evidence="1 2">
    <name type="scientific">Halochromatium salexigens</name>
    <name type="common">Chromatium salexigens</name>
    <dbReference type="NCBI Taxonomy" id="49447"/>
    <lineage>
        <taxon>Bacteria</taxon>
        <taxon>Pseudomonadati</taxon>
        <taxon>Pseudomonadota</taxon>
        <taxon>Gammaproteobacteria</taxon>
        <taxon>Chromatiales</taxon>
        <taxon>Chromatiaceae</taxon>
        <taxon>Halochromatium</taxon>
    </lineage>
</organism>
<gene>
    <name evidence="1" type="ORF">CCR82_07595</name>
</gene>
<comment type="caution">
    <text evidence="1">The sequence shown here is derived from an EMBL/GenBank/DDBJ whole genome shotgun (WGS) entry which is preliminary data.</text>
</comment>
<evidence type="ECO:0000313" key="2">
    <source>
        <dbReference type="Proteomes" id="UP001296967"/>
    </source>
</evidence>